<keyword evidence="2" id="KW-1185">Reference proteome</keyword>
<dbReference type="RefSeq" id="WP_263251535.1">
    <property type="nucleotide sequence ID" value="NZ_BAABLT010000046.1"/>
</dbReference>
<proteinExistence type="predicted"/>
<dbReference type="EMBL" id="JBHTIW010000018">
    <property type="protein sequence ID" value="MFD0922152.1"/>
    <property type="molecule type" value="Genomic_DNA"/>
</dbReference>
<gene>
    <name evidence="1" type="ORF">ACFQ16_20605</name>
</gene>
<accession>A0ABW3G0G2</accession>
<name>A0ABW3G0G2_9PSEU</name>
<sequence>MTWSDVDDDDLGELVRELCSHGYRPRPLPLPGVDVLLSRYQAGFVDVLVLSAFGDAVMARYEAVYDLARPLTHRGRQLWREELPPREAVVKALRAIDPVPAMCGGVLEPTLTTPASTPPDPSPR</sequence>
<evidence type="ECO:0000313" key="1">
    <source>
        <dbReference type="EMBL" id="MFD0922152.1"/>
    </source>
</evidence>
<protein>
    <submittedName>
        <fullName evidence="1">Uncharacterized protein</fullName>
    </submittedName>
</protein>
<dbReference type="Proteomes" id="UP001597018">
    <property type="component" value="Unassembled WGS sequence"/>
</dbReference>
<evidence type="ECO:0000313" key="2">
    <source>
        <dbReference type="Proteomes" id="UP001597018"/>
    </source>
</evidence>
<comment type="caution">
    <text evidence="1">The sequence shown here is derived from an EMBL/GenBank/DDBJ whole genome shotgun (WGS) entry which is preliminary data.</text>
</comment>
<organism evidence="1 2">
    <name type="scientific">Saccharopolyspora rosea</name>
    <dbReference type="NCBI Taxonomy" id="524884"/>
    <lineage>
        <taxon>Bacteria</taxon>
        <taxon>Bacillati</taxon>
        <taxon>Actinomycetota</taxon>
        <taxon>Actinomycetes</taxon>
        <taxon>Pseudonocardiales</taxon>
        <taxon>Pseudonocardiaceae</taxon>
        <taxon>Saccharopolyspora</taxon>
    </lineage>
</organism>
<reference evidence="2" key="1">
    <citation type="journal article" date="2019" name="Int. J. Syst. Evol. Microbiol.">
        <title>The Global Catalogue of Microorganisms (GCM) 10K type strain sequencing project: providing services to taxonomists for standard genome sequencing and annotation.</title>
        <authorList>
            <consortium name="The Broad Institute Genomics Platform"/>
            <consortium name="The Broad Institute Genome Sequencing Center for Infectious Disease"/>
            <person name="Wu L."/>
            <person name="Ma J."/>
        </authorList>
    </citation>
    <scope>NUCLEOTIDE SEQUENCE [LARGE SCALE GENOMIC DNA]</scope>
    <source>
        <strain evidence="2">CCUG 56401</strain>
    </source>
</reference>